<name>A0A6L5YDE9_9BACT</name>
<comment type="caution">
    <text evidence="6">The sequence shown here is derived from an EMBL/GenBank/DDBJ whole genome shotgun (WGS) entry which is preliminary data.</text>
</comment>
<comment type="similarity">
    <text evidence="2">Belongs to the bacterial solute-binding protein 2 family.</text>
</comment>
<organism evidence="6 7">
    <name type="scientific">Pyramidobacter porci</name>
    <dbReference type="NCBI Taxonomy" id="2605789"/>
    <lineage>
        <taxon>Bacteria</taxon>
        <taxon>Thermotogati</taxon>
        <taxon>Synergistota</taxon>
        <taxon>Synergistia</taxon>
        <taxon>Synergistales</taxon>
        <taxon>Dethiosulfovibrionaceae</taxon>
        <taxon>Pyramidobacter</taxon>
    </lineage>
</organism>
<dbReference type="GO" id="GO:0030246">
    <property type="term" value="F:carbohydrate binding"/>
    <property type="evidence" value="ECO:0007669"/>
    <property type="project" value="UniProtKB-ARBA"/>
</dbReference>
<feature type="chain" id="PRO_5027083998" evidence="4">
    <location>
        <begin position="21"/>
        <end position="334"/>
    </location>
</feature>
<accession>A0A6L5YDE9</accession>
<dbReference type="GO" id="GO:0030313">
    <property type="term" value="C:cell envelope"/>
    <property type="evidence" value="ECO:0007669"/>
    <property type="project" value="UniProtKB-SubCell"/>
</dbReference>
<keyword evidence="7" id="KW-1185">Reference proteome</keyword>
<evidence type="ECO:0000313" key="6">
    <source>
        <dbReference type="EMBL" id="MST55572.1"/>
    </source>
</evidence>
<evidence type="ECO:0000256" key="1">
    <source>
        <dbReference type="ARBA" id="ARBA00004196"/>
    </source>
</evidence>
<evidence type="ECO:0000313" key="7">
    <source>
        <dbReference type="Proteomes" id="UP000473699"/>
    </source>
</evidence>
<proteinExistence type="inferred from homology"/>
<sequence>MKKFLVPLLCLCAFAAPLSAAENPMVLSSIAKLEEQLAPLPELTGKERVGVLMTSLSNPYWVTMKERYGEWAEKMGVAVEVMAPATDKDPRAQLDLFEAMIARKYDAVIVTPLDGMNLVPGVLKANEKKVPVVCSGPAVSAEGLAQAGAKMDGWISAAFLEQGRLCAEDMGKKLPAGSAVAMIEGKPGAMQSRLRREGAVAAFEAAGMKVVAVQAGNWDRNEAYNIATNMVKAHPELKGLYCANDVMALAAVDAFEVAGIKGVMVYGTDFIPQAKEAIAAGRLTGSTTFSQAAWTRGALIYTLKLSKGLAVPERLGIPITLVTSENINNFEGWK</sequence>
<comment type="subcellular location">
    <subcellularLocation>
        <location evidence="1">Cell envelope</location>
    </subcellularLocation>
</comment>
<keyword evidence="3 4" id="KW-0732">Signal</keyword>
<dbReference type="RefSeq" id="WP_154528664.1">
    <property type="nucleotide sequence ID" value="NZ_VUNH01000005.1"/>
</dbReference>
<dbReference type="PANTHER" id="PTHR46847">
    <property type="entry name" value="D-ALLOSE-BINDING PERIPLASMIC PROTEIN-RELATED"/>
    <property type="match status" value="1"/>
</dbReference>
<evidence type="ECO:0000259" key="5">
    <source>
        <dbReference type="Pfam" id="PF13407"/>
    </source>
</evidence>
<dbReference type="InterPro" id="IPR028082">
    <property type="entry name" value="Peripla_BP_I"/>
</dbReference>
<dbReference type="EMBL" id="VUNH01000005">
    <property type="protein sequence ID" value="MST55572.1"/>
    <property type="molecule type" value="Genomic_DNA"/>
</dbReference>
<gene>
    <name evidence="6" type="ORF">FYJ74_05930</name>
</gene>
<dbReference type="AlphaFoldDB" id="A0A6L5YDE9"/>
<dbReference type="Proteomes" id="UP000473699">
    <property type="component" value="Unassembled WGS sequence"/>
</dbReference>
<feature type="signal peptide" evidence="4">
    <location>
        <begin position="1"/>
        <end position="20"/>
    </location>
</feature>
<dbReference type="PANTHER" id="PTHR46847:SF1">
    <property type="entry name" value="D-ALLOSE-BINDING PERIPLASMIC PROTEIN-RELATED"/>
    <property type="match status" value="1"/>
</dbReference>
<reference evidence="6 7" key="1">
    <citation type="submission" date="2019-08" db="EMBL/GenBank/DDBJ databases">
        <title>In-depth cultivation of the pig gut microbiome towards novel bacterial diversity and tailored functional studies.</title>
        <authorList>
            <person name="Wylensek D."/>
            <person name="Hitch T.C.A."/>
            <person name="Clavel T."/>
        </authorList>
    </citation>
    <scope>NUCLEOTIDE SEQUENCE [LARGE SCALE GENOMIC DNA]</scope>
    <source>
        <strain evidence="6 7">SM-530-WT-4B</strain>
    </source>
</reference>
<dbReference type="InterPro" id="IPR025997">
    <property type="entry name" value="SBP_2_dom"/>
</dbReference>
<protein>
    <submittedName>
        <fullName evidence="6">Substrate-binding domain-containing protein</fullName>
    </submittedName>
</protein>
<feature type="domain" description="Periplasmic binding protein" evidence="5">
    <location>
        <begin position="49"/>
        <end position="295"/>
    </location>
</feature>
<evidence type="ECO:0000256" key="3">
    <source>
        <dbReference type="ARBA" id="ARBA00022729"/>
    </source>
</evidence>
<dbReference type="SUPFAM" id="SSF53822">
    <property type="entry name" value="Periplasmic binding protein-like I"/>
    <property type="match status" value="1"/>
</dbReference>
<dbReference type="Pfam" id="PF13407">
    <property type="entry name" value="Peripla_BP_4"/>
    <property type="match status" value="1"/>
</dbReference>
<evidence type="ECO:0000256" key="4">
    <source>
        <dbReference type="SAM" id="SignalP"/>
    </source>
</evidence>
<dbReference type="Gene3D" id="3.40.50.2300">
    <property type="match status" value="2"/>
</dbReference>
<evidence type="ECO:0000256" key="2">
    <source>
        <dbReference type="ARBA" id="ARBA00007639"/>
    </source>
</evidence>